<evidence type="ECO:0000313" key="2">
    <source>
        <dbReference type="Proteomes" id="UP000712600"/>
    </source>
</evidence>
<dbReference type="OrthoDB" id="10265785at2759"/>
<name>A0A8S9RJI5_BRACR</name>
<protein>
    <submittedName>
        <fullName evidence="1">Uncharacterized protein</fullName>
    </submittedName>
</protein>
<proteinExistence type="predicted"/>
<evidence type="ECO:0000313" key="1">
    <source>
        <dbReference type="EMBL" id="KAF3573083.1"/>
    </source>
</evidence>
<organism evidence="1 2">
    <name type="scientific">Brassica cretica</name>
    <name type="common">Mustard</name>
    <dbReference type="NCBI Taxonomy" id="69181"/>
    <lineage>
        <taxon>Eukaryota</taxon>
        <taxon>Viridiplantae</taxon>
        <taxon>Streptophyta</taxon>
        <taxon>Embryophyta</taxon>
        <taxon>Tracheophyta</taxon>
        <taxon>Spermatophyta</taxon>
        <taxon>Magnoliopsida</taxon>
        <taxon>eudicotyledons</taxon>
        <taxon>Gunneridae</taxon>
        <taxon>Pentapetalae</taxon>
        <taxon>rosids</taxon>
        <taxon>malvids</taxon>
        <taxon>Brassicales</taxon>
        <taxon>Brassicaceae</taxon>
        <taxon>Brassiceae</taxon>
        <taxon>Brassica</taxon>
    </lineage>
</organism>
<gene>
    <name evidence="1" type="ORF">F2Q69_00061318</name>
</gene>
<sequence length="86" mass="10298">MYLKMEWLAEKREAGTRLSRLLTSTWTRTQETAPLISWHLVTMSEWEEMEVSIYFITCDDEMVMFDIQKLYIMVVEELPFNVADLL</sequence>
<accession>A0A8S9RJI5</accession>
<dbReference type="EMBL" id="QGKX02000095">
    <property type="protein sequence ID" value="KAF3573083.1"/>
    <property type="molecule type" value="Genomic_DNA"/>
</dbReference>
<dbReference type="AlphaFoldDB" id="A0A8S9RJI5"/>
<dbReference type="InterPro" id="IPR029033">
    <property type="entry name" value="His_PPase_superfam"/>
</dbReference>
<dbReference type="SUPFAM" id="SSF53254">
    <property type="entry name" value="Phosphoglycerate mutase-like"/>
    <property type="match status" value="1"/>
</dbReference>
<comment type="caution">
    <text evidence="1">The sequence shown here is derived from an EMBL/GenBank/DDBJ whole genome shotgun (WGS) entry which is preliminary data.</text>
</comment>
<dbReference type="Proteomes" id="UP000712600">
    <property type="component" value="Unassembled WGS sequence"/>
</dbReference>
<reference evidence="1" key="1">
    <citation type="submission" date="2019-12" db="EMBL/GenBank/DDBJ databases">
        <title>Genome sequencing and annotation of Brassica cretica.</title>
        <authorList>
            <person name="Studholme D.J."/>
            <person name="Sarris P."/>
        </authorList>
    </citation>
    <scope>NUCLEOTIDE SEQUENCE</scope>
    <source>
        <strain evidence="1">PFS-109/04</strain>
        <tissue evidence="1">Leaf</tissue>
    </source>
</reference>